<name>A0A1Z4JEA3_LEPBY</name>
<evidence type="ECO:0000313" key="2">
    <source>
        <dbReference type="Proteomes" id="UP000217895"/>
    </source>
</evidence>
<accession>A0A1Z4JEA3</accession>
<dbReference type="AlphaFoldDB" id="A0A1Z4JEA3"/>
<protein>
    <submittedName>
        <fullName evidence="1">Uncharacterized protein</fullName>
    </submittedName>
</protein>
<gene>
    <name evidence="1" type="ORF">NIES2135_18870</name>
</gene>
<sequence>MSLVPGTAVRLPDGREGVVIPASIWFRDRVLVKVKGGRKSWFKASDCIPTSSVA</sequence>
<evidence type="ECO:0000313" key="1">
    <source>
        <dbReference type="EMBL" id="BAY55066.1"/>
    </source>
</evidence>
<proteinExistence type="predicted"/>
<reference evidence="1 2" key="1">
    <citation type="submission" date="2017-06" db="EMBL/GenBank/DDBJ databases">
        <title>Genome sequencing of cyanobaciteial culture collection at National Institute for Environmental Studies (NIES).</title>
        <authorList>
            <person name="Hirose Y."/>
            <person name="Shimura Y."/>
            <person name="Fujisawa T."/>
            <person name="Nakamura Y."/>
            <person name="Kawachi M."/>
        </authorList>
    </citation>
    <scope>NUCLEOTIDE SEQUENCE [LARGE SCALE GENOMIC DNA]</scope>
    <source>
        <strain evidence="1 2">NIES-2135</strain>
    </source>
</reference>
<organism evidence="1 2">
    <name type="scientific">Leptolyngbya boryana NIES-2135</name>
    <dbReference type="NCBI Taxonomy" id="1973484"/>
    <lineage>
        <taxon>Bacteria</taxon>
        <taxon>Bacillati</taxon>
        <taxon>Cyanobacteriota</taxon>
        <taxon>Cyanophyceae</taxon>
        <taxon>Leptolyngbyales</taxon>
        <taxon>Leptolyngbyaceae</taxon>
        <taxon>Leptolyngbya group</taxon>
        <taxon>Leptolyngbya</taxon>
    </lineage>
</organism>
<keyword evidence="2" id="KW-1185">Reference proteome</keyword>
<dbReference type="Proteomes" id="UP000217895">
    <property type="component" value="Chromosome"/>
</dbReference>
<dbReference type="EMBL" id="AP018203">
    <property type="protein sequence ID" value="BAY55066.1"/>
    <property type="molecule type" value="Genomic_DNA"/>
</dbReference>